<name>A0A1A9WL93_9MUSC</name>
<sequence length="318" mass="36623">MNIDEEDVRRIINCSSDGPESLTSLKSKSINKYQCFLIGTAIIVSLSAVFMGSYHHISSNIGSAMVYMEDLFRDYHKQYAGFISSKSIYCDSRELFDSHKILKNIRKQNIVHQVKALHQLEFALGIENDLNTIAFVGSRGVGKSLVLSYLTANFPWPENIYIYAWNTQVKDESEKFHMLRVLIERFSKCGCNLLIIENLQFSDHGLVYLVNKLIAEIANDQKQIICLYVFNLNWVEDEYHLKDQSEFLTNSLPVTHVINFKSFTKNEIRDCVYREMNLEKIRLPPEVIDEIIGTIDPVRSGCKDINSKVLLYGTIRNK</sequence>
<dbReference type="Proteomes" id="UP000091820">
    <property type="component" value="Unassembled WGS sequence"/>
</dbReference>
<dbReference type="VEuPathDB" id="VectorBase:GBRI023683"/>
<protein>
    <recommendedName>
        <fullName evidence="4">AAA+ ATPase domain-containing protein</fullName>
    </recommendedName>
</protein>
<dbReference type="EnsemblMetazoa" id="GBRI023683-RA">
    <property type="protein sequence ID" value="GBRI023683-PA"/>
    <property type="gene ID" value="GBRI023683"/>
</dbReference>
<feature type="transmembrane region" description="Helical" evidence="1">
    <location>
        <begin position="35"/>
        <end position="54"/>
    </location>
</feature>
<proteinExistence type="predicted"/>
<evidence type="ECO:0008006" key="4">
    <source>
        <dbReference type="Google" id="ProtNLM"/>
    </source>
</evidence>
<evidence type="ECO:0000313" key="2">
    <source>
        <dbReference type="EnsemblMetazoa" id="GBRI023683-PA"/>
    </source>
</evidence>
<accession>A0A1A9WL93</accession>
<dbReference type="SUPFAM" id="SSF52540">
    <property type="entry name" value="P-loop containing nucleoside triphosphate hydrolases"/>
    <property type="match status" value="1"/>
</dbReference>
<dbReference type="AlphaFoldDB" id="A0A1A9WL93"/>
<keyword evidence="1" id="KW-1133">Transmembrane helix</keyword>
<organism evidence="2 3">
    <name type="scientific">Glossina brevipalpis</name>
    <dbReference type="NCBI Taxonomy" id="37001"/>
    <lineage>
        <taxon>Eukaryota</taxon>
        <taxon>Metazoa</taxon>
        <taxon>Ecdysozoa</taxon>
        <taxon>Arthropoda</taxon>
        <taxon>Hexapoda</taxon>
        <taxon>Insecta</taxon>
        <taxon>Pterygota</taxon>
        <taxon>Neoptera</taxon>
        <taxon>Endopterygota</taxon>
        <taxon>Diptera</taxon>
        <taxon>Brachycera</taxon>
        <taxon>Muscomorpha</taxon>
        <taxon>Hippoboscoidea</taxon>
        <taxon>Glossinidae</taxon>
        <taxon>Glossina</taxon>
    </lineage>
</organism>
<reference evidence="2" key="2">
    <citation type="submission" date="2020-05" db="UniProtKB">
        <authorList>
            <consortium name="EnsemblMetazoa"/>
        </authorList>
    </citation>
    <scope>IDENTIFICATION</scope>
    <source>
        <strain evidence="2">IAEA</strain>
    </source>
</reference>
<keyword evidence="1" id="KW-0812">Transmembrane</keyword>
<keyword evidence="1" id="KW-0472">Membrane</keyword>
<reference evidence="3" key="1">
    <citation type="submission" date="2014-03" db="EMBL/GenBank/DDBJ databases">
        <authorList>
            <person name="Aksoy S."/>
            <person name="Warren W."/>
            <person name="Wilson R.K."/>
        </authorList>
    </citation>
    <scope>NUCLEOTIDE SEQUENCE [LARGE SCALE GENOMIC DNA]</scope>
    <source>
        <strain evidence="3">IAEA</strain>
    </source>
</reference>
<keyword evidence="3" id="KW-1185">Reference proteome</keyword>
<dbReference type="InterPro" id="IPR027417">
    <property type="entry name" value="P-loop_NTPase"/>
</dbReference>
<evidence type="ECO:0000313" key="3">
    <source>
        <dbReference type="Proteomes" id="UP000091820"/>
    </source>
</evidence>
<evidence type="ECO:0000256" key="1">
    <source>
        <dbReference type="SAM" id="Phobius"/>
    </source>
</evidence>